<dbReference type="Proteomes" id="UP000094769">
    <property type="component" value="Unassembled WGS sequence"/>
</dbReference>
<sequence>MSAIPSEDAAWVTIETPLSPIQLQKFIGDLERLLRINSLLEFERWESVGDGRICFEAINLSNGRHVKTELSVEHIDRGLRISYDRLLKSSTSIQVEPSITSGSSLIITDDYSGAEETERRRRLDEVDRSLEQWGRDLHGYLRLWHRWSWLPPWRWYMQRVWQPMKPSARRITRWIVWITFAEMAVVLLLIVILVIEQ</sequence>
<keyword evidence="1" id="KW-0472">Membrane</keyword>
<evidence type="ECO:0000256" key="1">
    <source>
        <dbReference type="SAM" id="Phobius"/>
    </source>
</evidence>
<dbReference type="AlphaFoldDB" id="A0A7Z1ADS7"/>
<keyword evidence="1" id="KW-1133">Transmembrane helix</keyword>
<gene>
    <name evidence="2" type="ORF">CODIS_35510</name>
</gene>
<protein>
    <submittedName>
        <fullName evidence="2">Uncharacterized protein</fullName>
    </submittedName>
</protein>
<evidence type="ECO:0000313" key="3">
    <source>
        <dbReference type="Proteomes" id="UP000094769"/>
    </source>
</evidence>
<organism evidence="2 3">
    <name type="scientific">Candidatus Thiodiazotropha endolucinida</name>
    <dbReference type="NCBI Taxonomy" id="1655433"/>
    <lineage>
        <taxon>Bacteria</taxon>
        <taxon>Pseudomonadati</taxon>
        <taxon>Pseudomonadota</taxon>
        <taxon>Gammaproteobacteria</taxon>
        <taxon>Chromatiales</taxon>
        <taxon>Sedimenticolaceae</taxon>
        <taxon>Candidatus Thiodiazotropha</taxon>
    </lineage>
</organism>
<dbReference type="EMBL" id="MARB01000025">
    <property type="protein sequence ID" value="ODJ86230.1"/>
    <property type="molecule type" value="Genomic_DNA"/>
</dbReference>
<dbReference type="OrthoDB" id="8544868at2"/>
<dbReference type="RefSeq" id="WP_069127310.1">
    <property type="nucleotide sequence ID" value="NZ_MARB01000025.1"/>
</dbReference>
<feature type="transmembrane region" description="Helical" evidence="1">
    <location>
        <begin position="174"/>
        <end position="195"/>
    </location>
</feature>
<reference evidence="2 3" key="1">
    <citation type="submission" date="2016-06" db="EMBL/GenBank/DDBJ databases">
        <title>Genome sequence of endosymbiont of Candidatus Endolucinida thiodiazotropha.</title>
        <authorList>
            <person name="Poehlein A."/>
            <person name="Koenig S."/>
            <person name="Heiden S.E."/>
            <person name="Thuermer A."/>
            <person name="Voget S."/>
            <person name="Daniel R."/>
            <person name="Markert S."/>
            <person name="Gros O."/>
            <person name="Schweder T."/>
        </authorList>
    </citation>
    <scope>NUCLEOTIDE SEQUENCE [LARGE SCALE GENOMIC DNA]</scope>
    <source>
        <strain evidence="2 3">COS</strain>
    </source>
</reference>
<accession>A0A7Z1ADS7</accession>
<keyword evidence="1" id="KW-0812">Transmembrane</keyword>
<name>A0A7Z1ADS7_9GAMM</name>
<comment type="caution">
    <text evidence="2">The sequence shown here is derived from an EMBL/GenBank/DDBJ whole genome shotgun (WGS) entry which is preliminary data.</text>
</comment>
<proteinExistence type="predicted"/>
<evidence type="ECO:0000313" key="2">
    <source>
        <dbReference type="EMBL" id="ODJ86230.1"/>
    </source>
</evidence>
<keyword evidence="3" id="KW-1185">Reference proteome</keyword>